<dbReference type="EMBL" id="CADIKB010000061">
    <property type="protein sequence ID" value="CAB3739511.1"/>
    <property type="molecule type" value="Genomic_DNA"/>
</dbReference>
<evidence type="ECO:0000313" key="2">
    <source>
        <dbReference type="EMBL" id="CAB3739511.1"/>
    </source>
</evidence>
<dbReference type="RefSeq" id="WP_175145556.1">
    <property type="nucleotide sequence ID" value="NZ_CADFGL010000057.1"/>
</dbReference>
<dbReference type="AlphaFoldDB" id="A0A6J5CMZ4"/>
<gene>
    <name evidence="2" type="ORF">LMG22037_06298</name>
</gene>
<organism evidence="2 3">
    <name type="scientific">Paraburkholderia phenoliruptrix</name>
    <dbReference type="NCBI Taxonomy" id="252970"/>
    <lineage>
        <taxon>Bacteria</taxon>
        <taxon>Pseudomonadati</taxon>
        <taxon>Pseudomonadota</taxon>
        <taxon>Betaproteobacteria</taxon>
        <taxon>Burkholderiales</taxon>
        <taxon>Burkholderiaceae</taxon>
        <taxon>Paraburkholderia</taxon>
    </lineage>
</organism>
<reference evidence="2 3" key="1">
    <citation type="submission" date="2020-04" db="EMBL/GenBank/DDBJ databases">
        <authorList>
            <person name="De Canck E."/>
        </authorList>
    </citation>
    <scope>NUCLEOTIDE SEQUENCE [LARGE SCALE GENOMIC DNA]</scope>
    <source>
        <strain evidence="2 3">LMG 22037</strain>
    </source>
</reference>
<accession>A0A6J5CMZ4</accession>
<feature type="region of interest" description="Disordered" evidence="1">
    <location>
        <begin position="559"/>
        <end position="584"/>
    </location>
</feature>
<sequence>MSLYRTLLPGINNAANAIRVYSALCWVLREARVKAKADAADPDGFRELCAAALEKMDLLLVWCNREHRSGLPGTDRLWPKGNQMATLRLSEILSSEQAKRKKEVGEVDTARGAYLLTAPQYRPSLVNGLRFMQPDTEVHGTFALTPAGKELADGFEQHLIETVAGSEDVDATQILVDWLANPHELQILPVSVPTFYPLLRLDQANAREQKAFLSQYMPSPGHFPDSEVWDMRHKGLTLALRALIASEGAYAADDGFVPADTVRHAMGSGYGPDGTAVDLTNLADARGLWASLQVRQYLKLALETLLRLSEFQIQSLMVSGEEHRIGDVAAGVANLALEEPGMKLSLETWMDAWQTAQGDDAQTLYEAGMAGSGHASQVVPMKDLSGLFGDLRDAAKFRVLSKARKASRLVAVALTYCAVEARNWATNEKYMREQTRDRLSPELLARLAGRYAQRPVTEFVAMVVRDFVINLHFSVVRERAEAEPTNPRDRYRILPGDEGLERDLDAETRLTEPPVLTDRLYCAMQLLTQAGLLEEHPGTGSFRITEEGRRRAAESLALWPPKPEAQSTRTANAASQLARGGLVA</sequence>
<evidence type="ECO:0000313" key="3">
    <source>
        <dbReference type="Proteomes" id="UP000494249"/>
    </source>
</evidence>
<dbReference type="Proteomes" id="UP000494249">
    <property type="component" value="Unassembled WGS sequence"/>
</dbReference>
<evidence type="ECO:0000256" key="1">
    <source>
        <dbReference type="SAM" id="MobiDB-lite"/>
    </source>
</evidence>
<protein>
    <submittedName>
        <fullName evidence="2">Uncharacterized protein</fullName>
    </submittedName>
</protein>
<feature type="compositionally biased region" description="Polar residues" evidence="1">
    <location>
        <begin position="565"/>
        <end position="575"/>
    </location>
</feature>
<proteinExistence type="predicted"/>
<name>A0A6J5CMZ4_9BURK</name>